<protein>
    <recommendedName>
        <fullName evidence="3">Ni/Fe hydrogenase subunit alpha</fullName>
    </recommendedName>
</protein>
<dbReference type="InterPro" id="IPR029014">
    <property type="entry name" value="NiFe-Hase_large"/>
</dbReference>
<proteinExistence type="predicted"/>
<name>A0A0F9RA96_9ZZZZ</name>
<dbReference type="GO" id="GO:0008901">
    <property type="term" value="F:ferredoxin hydrogenase activity"/>
    <property type="evidence" value="ECO:0007669"/>
    <property type="project" value="InterPro"/>
</dbReference>
<keyword evidence="1" id="KW-0560">Oxidoreductase</keyword>
<dbReference type="Pfam" id="PF00374">
    <property type="entry name" value="NiFeSe_Hases"/>
    <property type="match status" value="2"/>
</dbReference>
<evidence type="ECO:0000256" key="1">
    <source>
        <dbReference type="ARBA" id="ARBA00023002"/>
    </source>
</evidence>
<accession>A0A0F9RA96</accession>
<reference evidence="2" key="1">
    <citation type="journal article" date="2015" name="Nature">
        <title>Complex archaea that bridge the gap between prokaryotes and eukaryotes.</title>
        <authorList>
            <person name="Spang A."/>
            <person name="Saw J.H."/>
            <person name="Jorgensen S.L."/>
            <person name="Zaremba-Niedzwiedzka K."/>
            <person name="Martijn J."/>
            <person name="Lind A.E."/>
            <person name="van Eijk R."/>
            <person name="Schleper C."/>
            <person name="Guy L."/>
            <person name="Ettema T.J."/>
        </authorList>
    </citation>
    <scope>NUCLEOTIDE SEQUENCE</scope>
</reference>
<dbReference type="PANTHER" id="PTHR43600:SF4">
    <property type="entry name" value="CYTOSOLIC NIFE-HYDROGENASE, ALPHA SUBUNIT"/>
    <property type="match status" value="1"/>
</dbReference>
<dbReference type="EMBL" id="LAZR01003830">
    <property type="protein sequence ID" value="KKN14303.1"/>
    <property type="molecule type" value="Genomic_DNA"/>
</dbReference>
<dbReference type="GO" id="GO:0016151">
    <property type="term" value="F:nickel cation binding"/>
    <property type="evidence" value="ECO:0007669"/>
    <property type="project" value="InterPro"/>
</dbReference>
<dbReference type="PROSITE" id="PS00508">
    <property type="entry name" value="NI_HGENASE_L_2"/>
    <property type="match status" value="1"/>
</dbReference>
<organism evidence="2">
    <name type="scientific">marine sediment metagenome</name>
    <dbReference type="NCBI Taxonomy" id="412755"/>
    <lineage>
        <taxon>unclassified sequences</taxon>
        <taxon>metagenomes</taxon>
        <taxon>ecological metagenomes</taxon>
    </lineage>
</organism>
<dbReference type="AlphaFoldDB" id="A0A0F9RA96"/>
<comment type="caution">
    <text evidence="2">The sequence shown here is derived from an EMBL/GenBank/DDBJ whole genome shotgun (WGS) entry which is preliminary data.</text>
</comment>
<gene>
    <name evidence="2" type="ORF">LCGC14_0997460</name>
</gene>
<dbReference type="InterPro" id="IPR018194">
    <property type="entry name" value="Ni-dep_hyd_lsu_Ni_BS"/>
</dbReference>
<evidence type="ECO:0008006" key="3">
    <source>
        <dbReference type="Google" id="ProtNLM"/>
    </source>
</evidence>
<dbReference type="SUPFAM" id="SSF56762">
    <property type="entry name" value="HydB/Nqo4-like"/>
    <property type="match status" value="1"/>
</dbReference>
<sequence length="430" mass="48376">MSQKKEITIDVLARVEGHGGIKVEIEDNKISNVEVRILEGPRLFEALVVGRTPQEDLSIVPRICAICNLSHKYAALRGLEKALDVEVDSTTKLYRKLMHLGEIVESHSLHLYFLSLPDFLGYDNAFVMADKYGDTVLKALQLKKFGNMIMRIMGGRMMHGENPIIGGFGKLPTKAKLTDIKEKALELLPFAIDTIDLLAGFEVPDHMERETQFLCCKPPHDNYDYHGDAFITSDGQEHPVEDYKSIIKERVVSHSFAKRGQYKDRPFTVGALARILLLGNRLKGKSKEAHDKLVNQRWHRNPIFNNHAQAIELVHSLEYITEIVDELLISTKSKVAKSNRDTGFGTGAIEAPRGTLIHHYEVKDGIISAADIITPTSMFLDDIEEFIRTSGNTLLAKNQLDNIELEFEKIVRAYDPCISCSAHIVTVVFK</sequence>
<dbReference type="Gene3D" id="1.10.645.10">
    <property type="entry name" value="Cytochrome-c3 Hydrogenase, chain B"/>
    <property type="match status" value="1"/>
</dbReference>
<dbReference type="PANTHER" id="PTHR43600">
    <property type="entry name" value="COENZYME F420 HYDROGENASE, SUBUNIT ALPHA"/>
    <property type="match status" value="1"/>
</dbReference>
<dbReference type="InterPro" id="IPR001501">
    <property type="entry name" value="Ni-dep_hyd_lsu"/>
</dbReference>
<evidence type="ECO:0000313" key="2">
    <source>
        <dbReference type="EMBL" id="KKN14303.1"/>
    </source>
</evidence>